<keyword evidence="3" id="KW-0472">Membrane</keyword>
<gene>
    <name evidence="5" type="ORF">Cni_G27952</name>
</gene>
<dbReference type="PANTHER" id="PTHR10501">
    <property type="entry name" value="U1 SMALL NUCLEAR RIBONUCLEOPROTEIN A/U2 SMALL NUCLEAR RIBONUCLEOPROTEIN B"/>
    <property type="match status" value="1"/>
</dbReference>
<dbReference type="SUPFAM" id="SSF54928">
    <property type="entry name" value="RNA-binding domain, RBD"/>
    <property type="match status" value="1"/>
</dbReference>
<dbReference type="Pfam" id="PF00076">
    <property type="entry name" value="RRM_1"/>
    <property type="match status" value="1"/>
</dbReference>
<protein>
    <submittedName>
        <fullName evidence="5">RNA-binding protein 1-like</fullName>
    </submittedName>
</protein>
<evidence type="ECO:0000256" key="2">
    <source>
        <dbReference type="PROSITE-ProRule" id="PRU00176"/>
    </source>
</evidence>
<dbReference type="Proteomes" id="UP001327560">
    <property type="component" value="Chromosome 9"/>
</dbReference>
<feature type="transmembrane region" description="Helical" evidence="3">
    <location>
        <begin position="217"/>
        <end position="237"/>
    </location>
</feature>
<feature type="domain" description="RRM" evidence="4">
    <location>
        <begin position="131"/>
        <end position="197"/>
    </location>
</feature>
<name>A0AAQ3QSR1_9LILI</name>
<evidence type="ECO:0000256" key="3">
    <source>
        <dbReference type="SAM" id="Phobius"/>
    </source>
</evidence>
<keyword evidence="6" id="KW-1185">Reference proteome</keyword>
<evidence type="ECO:0000313" key="6">
    <source>
        <dbReference type="Proteomes" id="UP001327560"/>
    </source>
</evidence>
<evidence type="ECO:0000259" key="4">
    <source>
        <dbReference type="PROSITE" id="PS50102"/>
    </source>
</evidence>
<keyword evidence="3" id="KW-1133">Transmembrane helix</keyword>
<dbReference type="AlphaFoldDB" id="A0AAQ3QSR1"/>
<reference evidence="5 6" key="1">
    <citation type="submission" date="2023-10" db="EMBL/GenBank/DDBJ databases">
        <title>Chromosome-scale genome assembly provides insights into flower coloration mechanisms of Canna indica.</title>
        <authorList>
            <person name="Li C."/>
        </authorList>
    </citation>
    <scope>NUCLEOTIDE SEQUENCE [LARGE SCALE GENOMIC DNA]</scope>
    <source>
        <tissue evidence="5">Flower</tissue>
    </source>
</reference>
<dbReference type="Gene3D" id="3.30.70.330">
    <property type="match status" value="1"/>
</dbReference>
<evidence type="ECO:0000313" key="5">
    <source>
        <dbReference type="EMBL" id="WOL19155.1"/>
    </source>
</evidence>
<accession>A0AAQ3QSR1</accession>
<dbReference type="PROSITE" id="PS50102">
    <property type="entry name" value="RRM"/>
    <property type="match status" value="1"/>
</dbReference>
<keyword evidence="3" id="KW-0812">Transmembrane</keyword>
<dbReference type="CDD" id="cd21618">
    <property type="entry name" value="RRM_AtNSRA_like"/>
    <property type="match status" value="1"/>
</dbReference>
<dbReference type="InterPro" id="IPR035979">
    <property type="entry name" value="RBD_domain_sf"/>
</dbReference>
<dbReference type="GO" id="GO:0003723">
    <property type="term" value="F:RNA binding"/>
    <property type="evidence" value="ECO:0007669"/>
    <property type="project" value="UniProtKB-UniRule"/>
</dbReference>
<dbReference type="InterPro" id="IPR012677">
    <property type="entry name" value="Nucleotide-bd_a/b_plait_sf"/>
</dbReference>
<dbReference type="EMBL" id="CP136898">
    <property type="protein sequence ID" value="WOL19155.1"/>
    <property type="molecule type" value="Genomic_DNA"/>
</dbReference>
<keyword evidence="1 2" id="KW-0694">RNA-binding</keyword>
<evidence type="ECO:0000256" key="1">
    <source>
        <dbReference type="ARBA" id="ARBA00022884"/>
    </source>
</evidence>
<proteinExistence type="predicted"/>
<sequence length="263" mass="28622">MADAYWRYADNRHQVAPAAAMTAPSSAVKRPRTEYVEIPGGPEILGYYPRDDERTGHRVIRDTEAIGASYDRYLRNGISSFGGEPVRTVGGGISCHPVDDRRMMSVGGLDSRTVGYGGGRPEPSLPPDASNTLFVEGLPANCTRREVSHIFRPFVGFREVRLVNKESRHPGADPLILCFVDFGTPAQAAVALEALQGDNDVLDALNILLGYMISLKLYMILCVSCCSVLFVVLNSLVDVHKVYVALGSHFTCLLNDSGLLSSM</sequence>
<dbReference type="InterPro" id="IPR000504">
    <property type="entry name" value="RRM_dom"/>
</dbReference>
<organism evidence="5 6">
    <name type="scientific">Canna indica</name>
    <name type="common">Indian-shot</name>
    <dbReference type="NCBI Taxonomy" id="4628"/>
    <lineage>
        <taxon>Eukaryota</taxon>
        <taxon>Viridiplantae</taxon>
        <taxon>Streptophyta</taxon>
        <taxon>Embryophyta</taxon>
        <taxon>Tracheophyta</taxon>
        <taxon>Spermatophyta</taxon>
        <taxon>Magnoliopsida</taxon>
        <taxon>Liliopsida</taxon>
        <taxon>Zingiberales</taxon>
        <taxon>Cannaceae</taxon>
        <taxon>Canna</taxon>
    </lineage>
</organism>